<reference evidence="3" key="1">
    <citation type="submission" date="2025-08" db="UniProtKB">
        <authorList>
            <consortium name="RefSeq"/>
        </authorList>
    </citation>
    <scope>IDENTIFICATION</scope>
    <source>
        <strain evidence="3">Wakin</strain>
        <tissue evidence="3">Muscle</tissue>
    </source>
</reference>
<dbReference type="Proteomes" id="UP000515129">
    <property type="component" value="Unplaced"/>
</dbReference>
<name>A0A6P6N4E1_CARAU</name>
<dbReference type="KEGG" id="caua:113074551"/>
<dbReference type="RefSeq" id="XP_026103199.1">
    <property type="nucleotide sequence ID" value="XM_026247414.1"/>
</dbReference>
<accession>A0A6P6N4E1</accession>
<evidence type="ECO:0000313" key="2">
    <source>
        <dbReference type="Proteomes" id="UP000515129"/>
    </source>
</evidence>
<feature type="compositionally biased region" description="Polar residues" evidence="1">
    <location>
        <begin position="141"/>
        <end position="151"/>
    </location>
</feature>
<feature type="compositionally biased region" description="Low complexity" evidence="1">
    <location>
        <begin position="152"/>
        <end position="164"/>
    </location>
</feature>
<feature type="region of interest" description="Disordered" evidence="1">
    <location>
        <begin position="141"/>
        <end position="164"/>
    </location>
</feature>
<gene>
    <name evidence="3" type="primary">LOC113074551</name>
</gene>
<sequence length="292" mass="30521">MNGAHLDLAMGGPNGMSGLFCTLSSEARSQESLTEPSIMDHLKPASISSISQSNKGINVKEILKSLVAAPVEITESGPNTLPYPDHQAMKREAQAMLPMQFHSFDRSVVVQAKKPLAVNTVGSSGSSSTLTSASTPNIFTAASSTTPKSMINTTGATDASTSSSSSFVNGVTSKNLPAVQTVAPMPEDTMENMSITTKLERALEKVAPLLREIFVDFAPFLSRTLLGSHGQELLIEGLVCMKSSTSVVELVMLLCSQPITLALGVHKEAITSASLPQNPVGGELGGAGAFSR</sequence>
<evidence type="ECO:0000313" key="3">
    <source>
        <dbReference type="RefSeq" id="XP_026103199.1"/>
    </source>
</evidence>
<protein>
    <submittedName>
        <fullName evidence="3">Neurobeachin-like</fullName>
    </submittedName>
</protein>
<evidence type="ECO:0000256" key="1">
    <source>
        <dbReference type="SAM" id="MobiDB-lite"/>
    </source>
</evidence>
<dbReference type="AlphaFoldDB" id="A0A6P6N4E1"/>
<dbReference type="GeneID" id="113074551"/>
<keyword evidence="2" id="KW-1185">Reference proteome</keyword>
<proteinExistence type="predicted"/>
<dbReference type="OrthoDB" id="26681at2759"/>
<organism evidence="2 3">
    <name type="scientific">Carassius auratus</name>
    <name type="common">Goldfish</name>
    <dbReference type="NCBI Taxonomy" id="7957"/>
    <lineage>
        <taxon>Eukaryota</taxon>
        <taxon>Metazoa</taxon>
        <taxon>Chordata</taxon>
        <taxon>Craniata</taxon>
        <taxon>Vertebrata</taxon>
        <taxon>Euteleostomi</taxon>
        <taxon>Actinopterygii</taxon>
        <taxon>Neopterygii</taxon>
        <taxon>Teleostei</taxon>
        <taxon>Ostariophysi</taxon>
        <taxon>Cypriniformes</taxon>
        <taxon>Cyprinidae</taxon>
        <taxon>Cyprininae</taxon>
        <taxon>Carassius</taxon>
    </lineage>
</organism>